<reference evidence="2" key="1">
    <citation type="journal article" date="2019" name="Int. J. Syst. Evol. Microbiol.">
        <title>The Global Catalogue of Microorganisms (GCM) 10K type strain sequencing project: providing services to taxonomists for standard genome sequencing and annotation.</title>
        <authorList>
            <consortium name="The Broad Institute Genomics Platform"/>
            <consortium name="The Broad Institute Genome Sequencing Center for Infectious Disease"/>
            <person name="Wu L."/>
            <person name="Ma J."/>
        </authorList>
    </citation>
    <scope>NUCLEOTIDE SEQUENCE [LARGE SCALE GENOMIC DNA]</scope>
    <source>
        <strain evidence="2">CCUG 55491</strain>
    </source>
</reference>
<sequence>MSQRWAYKVVDIPYKLFGDKLTVRAQAELDKLGAQGWELVSVLQGPAGEHLRLFLKRET</sequence>
<gene>
    <name evidence="1" type="ORF">ACFQZQ_13790</name>
</gene>
<dbReference type="Pfam" id="PF13783">
    <property type="entry name" value="DUF4177"/>
    <property type="match status" value="1"/>
</dbReference>
<organism evidence="1 2">
    <name type="scientific">Lysobacter koreensis</name>
    <dbReference type="NCBI Taxonomy" id="266122"/>
    <lineage>
        <taxon>Bacteria</taxon>
        <taxon>Pseudomonadati</taxon>
        <taxon>Pseudomonadota</taxon>
        <taxon>Gammaproteobacteria</taxon>
        <taxon>Lysobacterales</taxon>
        <taxon>Lysobacteraceae</taxon>
        <taxon>Lysobacter</taxon>
    </lineage>
</organism>
<evidence type="ECO:0000313" key="2">
    <source>
        <dbReference type="Proteomes" id="UP001597090"/>
    </source>
</evidence>
<dbReference type="EMBL" id="JBHTIH010000008">
    <property type="protein sequence ID" value="MFD0740352.1"/>
    <property type="molecule type" value="Genomic_DNA"/>
</dbReference>
<proteinExistence type="predicted"/>
<evidence type="ECO:0000313" key="1">
    <source>
        <dbReference type="EMBL" id="MFD0740352.1"/>
    </source>
</evidence>
<name>A0ABW2YPI4_9GAMM</name>
<comment type="caution">
    <text evidence="1">The sequence shown here is derived from an EMBL/GenBank/DDBJ whole genome shotgun (WGS) entry which is preliminary data.</text>
</comment>
<dbReference type="InterPro" id="IPR025234">
    <property type="entry name" value="YjzH-like"/>
</dbReference>
<accession>A0ABW2YPI4</accession>
<dbReference type="Proteomes" id="UP001597090">
    <property type="component" value="Unassembled WGS sequence"/>
</dbReference>
<keyword evidence="2" id="KW-1185">Reference proteome</keyword>
<dbReference type="RefSeq" id="WP_386813505.1">
    <property type="nucleotide sequence ID" value="NZ_JBHTIH010000008.1"/>
</dbReference>
<protein>
    <submittedName>
        <fullName evidence="1">DUF4177 domain-containing protein</fullName>
    </submittedName>
</protein>